<dbReference type="InterPro" id="IPR019428">
    <property type="entry name" value="7TM_GPCR_serpentine_rcpt_Str"/>
</dbReference>
<gene>
    <name evidence="2" type="ORF">GCK32_021875</name>
</gene>
<feature type="transmembrane region" description="Helical" evidence="1">
    <location>
        <begin position="68"/>
        <end position="88"/>
    </location>
</feature>
<evidence type="ECO:0000313" key="3">
    <source>
        <dbReference type="Proteomes" id="UP001331761"/>
    </source>
</evidence>
<keyword evidence="1" id="KW-0812">Transmembrane</keyword>
<comment type="caution">
    <text evidence="2">The sequence shown here is derived from an EMBL/GenBank/DDBJ whole genome shotgun (WGS) entry which is preliminary data.</text>
</comment>
<sequence length="167" mass="19674">GIHIYGTSLMTFSHSSFQQVKPWGHILLSAFIGMYGMNTALLTLHFVYRYIAVCRQKFSRLFEETTSVTVITGSLFLWGSFYFFVTFYCFAATEDYYRYAGLSVDATFGTDIRELSFFCIFTHVRISEADRMEDEKCKKYFYTFRKQGQMQQTFTGYQQSVYFSHYL</sequence>
<keyword evidence="3" id="KW-1185">Reference proteome</keyword>
<evidence type="ECO:0000313" key="2">
    <source>
        <dbReference type="EMBL" id="KAK5986641.1"/>
    </source>
</evidence>
<name>A0AAN8IUP6_TRICO</name>
<keyword evidence="1" id="KW-1133">Transmembrane helix</keyword>
<protein>
    <submittedName>
        <fullName evidence="2">Uncharacterized protein</fullName>
    </submittedName>
</protein>
<reference evidence="2 3" key="1">
    <citation type="submission" date="2019-10" db="EMBL/GenBank/DDBJ databases">
        <title>Assembly and Annotation for the nematode Trichostrongylus colubriformis.</title>
        <authorList>
            <person name="Martin J."/>
        </authorList>
    </citation>
    <scope>NUCLEOTIDE SEQUENCE [LARGE SCALE GENOMIC DNA]</scope>
    <source>
        <strain evidence="2">G859</strain>
        <tissue evidence="2">Whole worm</tissue>
    </source>
</reference>
<feature type="transmembrane region" description="Helical" evidence="1">
    <location>
        <begin position="26"/>
        <end position="48"/>
    </location>
</feature>
<dbReference type="EMBL" id="WIXE01000386">
    <property type="protein sequence ID" value="KAK5986641.1"/>
    <property type="molecule type" value="Genomic_DNA"/>
</dbReference>
<dbReference type="Pfam" id="PF10326">
    <property type="entry name" value="7TM_GPCR_Str"/>
    <property type="match status" value="1"/>
</dbReference>
<feature type="non-terminal residue" evidence="2">
    <location>
        <position position="1"/>
    </location>
</feature>
<dbReference type="Proteomes" id="UP001331761">
    <property type="component" value="Unassembled WGS sequence"/>
</dbReference>
<evidence type="ECO:0000256" key="1">
    <source>
        <dbReference type="SAM" id="Phobius"/>
    </source>
</evidence>
<accession>A0AAN8IUP6</accession>
<dbReference type="AlphaFoldDB" id="A0AAN8IUP6"/>
<keyword evidence="1" id="KW-0472">Membrane</keyword>
<organism evidence="2 3">
    <name type="scientific">Trichostrongylus colubriformis</name>
    <name type="common">Black scour worm</name>
    <dbReference type="NCBI Taxonomy" id="6319"/>
    <lineage>
        <taxon>Eukaryota</taxon>
        <taxon>Metazoa</taxon>
        <taxon>Ecdysozoa</taxon>
        <taxon>Nematoda</taxon>
        <taxon>Chromadorea</taxon>
        <taxon>Rhabditida</taxon>
        <taxon>Rhabditina</taxon>
        <taxon>Rhabditomorpha</taxon>
        <taxon>Strongyloidea</taxon>
        <taxon>Trichostrongylidae</taxon>
        <taxon>Trichostrongylus</taxon>
    </lineage>
</organism>
<proteinExistence type="predicted"/>